<reference evidence="2" key="1">
    <citation type="submission" date="2024-07" db="EMBL/GenBank/DDBJ databases">
        <authorList>
            <person name="Yu S.T."/>
        </authorList>
    </citation>
    <scope>NUCLEOTIDE SEQUENCE</scope>
    <source>
        <strain evidence="2">R41</strain>
    </source>
</reference>
<name>A0AB39RNT2_9ACTN</name>
<organism evidence="2">
    <name type="scientific">Streptomyces sp. R41</name>
    <dbReference type="NCBI Taxonomy" id="3238632"/>
    <lineage>
        <taxon>Bacteria</taxon>
        <taxon>Bacillati</taxon>
        <taxon>Actinomycetota</taxon>
        <taxon>Actinomycetes</taxon>
        <taxon>Kitasatosporales</taxon>
        <taxon>Streptomycetaceae</taxon>
        <taxon>Streptomyces</taxon>
    </lineage>
</organism>
<accession>A0AB39RNT2</accession>
<protein>
    <recommendedName>
        <fullName evidence="3">Secreted protein</fullName>
    </recommendedName>
</protein>
<evidence type="ECO:0008006" key="3">
    <source>
        <dbReference type="Google" id="ProtNLM"/>
    </source>
</evidence>
<sequence>MKHRGRHRRRRRGQALRATLAGTALALTAAATLISTSQATSSGTPGGLTPLTSAAATGTLRLHENLVARDTLDTLTKDMGGNVGVDGVLRSADRSMRDEADCAAGERAALPVEPTATRAYCWESGDAKTRQWQPRSVTTSGDADDDGQWGEHRVILAGWTHHDDQAAAPTRDEGLARIAFVDATDPHALTYDWVLLVAPRDGGKDFRALPSDLGGMVWYQDKLIVTAADGAGLLVFDMHRILKADVNSGAVGRVSGGYSADGNQYVLPAIGSYDMRGGACGAGAGDRAVPCFGSLSLDRTSTPDSLVATERSTSDGAERARVWRYSYSTAAYRTGLLADSQGYVDAVEAYETRAAGVSGALSHTPSGAHKADWYVGHTADSGTQHDTLWRQTEHGAKAATCTADRSHACWGLGAESLSYWQETGELWTLTGAGTDAGAERVLYAVPLSSVDGSLG</sequence>
<dbReference type="EMBL" id="CP163443">
    <property type="protein sequence ID" value="XDQ56882.1"/>
    <property type="molecule type" value="Genomic_DNA"/>
</dbReference>
<feature type="chain" id="PRO_5044215963" description="Secreted protein" evidence="1">
    <location>
        <begin position="27"/>
        <end position="455"/>
    </location>
</feature>
<evidence type="ECO:0000313" key="2">
    <source>
        <dbReference type="EMBL" id="XDQ56882.1"/>
    </source>
</evidence>
<gene>
    <name evidence="2" type="ORF">AB5J53_36995</name>
</gene>
<feature type="signal peptide" evidence="1">
    <location>
        <begin position="1"/>
        <end position="26"/>
    </location>
</feature>
<dbReference type="AlphaFoldDB" id="A0AB39RNT2"/>
<keyword evidence="1" id="KW-0732">Signal</keyword>
<proteinExistence type="predicted"/>
<dbReference type="RefSeq" id="WP_369249952.1">
    <property type="nucleotide sequence ID" value="NZ_CP163443.1"/>
</dbReference>
<evidence type="ECO:0000256" key="1">
    <source>
        <dbReference type="SAM" id="SignalP"/>
    </source>
</evidence>